<dbReference type="EMBL" id="JAHRIO010066841">
    <property type="protein sequence ID" value="MEQ2180203.1"/>
    <property type="molecule type" value="Genomic_DNA"/>
</dbReference>
<accession>A0ABV0P9S5</accession>
<reference evidence="2 3" key="1">
    <citation type="submission" date="2021-06" db="EMBL/GenBank/DDBJ databases">
        <authorList>
            <person name="Palmer J.M."/>
        </authorList>
    </citation>
    <scope>NUCLEOTIDE SEQUENCE [LARGE SCALE GENOMIC DNA]</scope>
    <source>
        <strain evidence="2 3">GA_2019</strain>
        <tissue evidence="2">Muscle</tissue>
    </source>
</reference>
<feature type="region of interest" description="Disordered" evidence="1">
    <location>
        <begin position="28"/>
        <end position="60"/>
    </location>
</feature>
<gene>
    <name evidence="2" type="ORF">GOODEAATRI_033363</name>
</gene>
<keyword evidence="3" id="KW-1185">Reference proteome</keyword>
<feature type="compositionally biased region" description="Acidic residues" evidence="1">
    <location>
        <begin position="51"/>
        <end position="60"/>
    </location>
</feature>
<sequence>CAMCGYLIFKVILKIFFLQQGTRDSKRRASKEASALSKDGQPVSVSSAGDPEPENACDER</sequence>
<protein>
    <submittedName>
        <fullName evidence="2">Uncharacterized protein</fullName>
    </submittedName>
</protein>
<feature type="non-terminal residue" evidence="2">
    <location>
        <position position="1"/>
    </location>
</feature>
<evidence type="ECO:0000313" key="3">
    <source>
        <dbReference type="Proteomes" id="UP001476798"/>
    </source>
</evidence>
<evidence type="ECO:0000313" key="2">
    <source>
        <dbReference type="EMBL" id="MEQ2180203.1"/>
    </source>
</evidence>
<evidence type="ECO:0000256" key="1">
    <source>
        <dbReference type="SAM" id="MobiDB-lite"/>
    </source>
</evidence>
<dbReference type="Proteomes" id="UP001476798">
    <property type="component" value="Unassembled WGS sequence"/>
</dbReference>
<proteinExistence type="predicted"/>
<name>A0ABV0P9S5_9TELE</name>
<comment type="caution">
    <text evidence="2">The sequence shown here is derived from an EMBL/GenBank/DDBJ whole genome shotgun (WGS) entry which is preliminary data.</text>
</comment>
<organism evidence="2 3">
    <name type="scientific">Goodea atripinnis</name>
    <dbReference type="NCBI Taxonomy" id="208336"/>
    <lineage>
        <taxon>Eukaryota</taxon>
        <taxon>Metazoa</taxon>
        <taxon>Chordata</taxon>
        <taxon>Craniata</taxon>
        <taxon>Vertebrata</taxon>
        <taxon>Euteleostomi</taxon>
        <taxon>Actinopterygii</taxon>
        <taxon>Neopterygii</taxon>
        <taxon>Teleostei</taxon>
        <taxon>Neoteleostei</taxon>
        <taxon>Acanthomorphata</taxon>
        <taxon>Ovalentaria</taxon>
        <taxon>Atherinomorphae</taxon>
        <taxon>Cyprinodontiformes</taxon>
        <taxon>Goodeidae</taxon>
        <taxon>Goodea</taxon>
    </lineage>
</organism>